<reference evidence="2 3" key="1">
    <citation type="submission" date="2024-04" db="EMBL/GenBank/DDBJ databases">
        <title>Phyllosticta paracitricarpa is synonymous to the EU quarantine fungus P. citricarpa based on phylogenomic analyses.</title>
        <authorList>
            <consortium name="Lawrence Berkeley National Laboratory"/>
            <person name="Van Ingen-Buijs V.A."/>
            <person name="Van Westerhoven A.C."/>
            <person name="Haridas S."/>
            <person name="Skiadas P."/>
            <person name="Martin F."/>
            <person name="Groenewald J.Z."/>
            <person name="Crous P.W."/>
            <person name="Seidl M.F."/>
        </authorList>
    </citation>
    <scope>NUCLEOTIDE SEQUENCE [LARGE SCALE GENOMIC DNA]</scope>
    <source>
        <strain evidence="2 3">CBS 122670</strain>
    </source>
</reference>
<dbReference type="Proteomes" id="UP001365128">
    <property type="component" value="Unassembled WGS sequence"/>
</dbReference>
<keyword evidence="3" id="KW-1185">Reference proteome</keyword>
<accession>A0ABR1MII1</accession>
<feature type="compositionally biased region" description="Basic and acidic residues" evidence="1">
    <location>
        <begin position="242"/>
        <end position="260"/>
    </location>
</feature>
<dbReference type="EMBL" id="JBBPDW010000008">
    <property type="protein sequence ID" value="KAK7550227.1"/>
    <property type="molecule type" value="Genomic_DNA"/>
</dbReference>
<gene>
    <name evidence="2" type="ORF">IWX46DRAFT_579555</name>
</gene>
<proteinExistence type="predicted"/>
<comment type="caution">
    <text evidence="2">The sequence shown here is derived from an EMBL/GenBank/DDBJ whole genome shotgun (WGS) entry which is preliminary data.</text>
</comment>
<evidence type="ECO:0000313" key="2">
    <source>
        <dbReference type="EMBL" id="KAK7550227.1"/>
    </source>
</evidence>
<sequence length="348" mass="39396">MRPVSRAPFPRGAGSKQSSCTTFLIDWKTSALYPPPFVLSLVGIFPHSYSSDLKVSRINRLLDQQTAFMRLYPMRSILSWNKKNAKDRTQIYSWVADEENKNENAPRMLAKKLGLQRALALARQLRTNHDRSAHPLKGWLKTHEEFQTLYANEKTSAIAFLKAIRSYIDKESGFSPKLEELVKESIIALDRQLAIVATTTPQDNRRSDLPEFTIEPWSDFEQEDSDMKDLRTALEENDESSEERGRTRLHSRDRTGKGGDPKMGPLNNSGRPLVAAHTYTIKRLAPAARWAQQHDGRYHKLVNVINKAPYGNEVEENMPKGRGAQGLNKNKGVLEMTAGSRISHEAGI</sequence>
<feature type="region of interest" description="Disordered" evidence="1">
    <location>
        <begin position="202"/>
        <end position="271"/>
    </location>
</feature>
<name>A0ABR1MII1_9PEZI</name>
<evidence type="ECO:0000313" key="3">
    <source>
        <dbReference type="Proteomes" id="UP001365128"/>
    </source>
</evidence>
<feature type="compositionally biased region" description="Basic and acidic residues" evidence="1">
    <location>
        <begin position="225"/>
        <end position="234"/>
    </location>
</feature>
<evidence type="ECO:0000256" key="1">
    <source>
        <dbReference type="SAM" id="MobiDB-lite"/>
    </source>
</evidence>
<protein>
    <submittedName>
        <fullName evidence="2">Uncharacterized protein</fullName>
    </submittedName>
</protein>
<organism evidence="2 3">
    <name type="scientific">Phyllosticta citricarpa</name>
    <dbReference type="NCBI Taxonomy" id="55181"/>
    <lineage>
        <taxon>Eukaryota</taxon>
        <taxon>Fungi</taxon>
        <taxon>Dikarya</taxon>
        <taxon>Ascomycota</taxon>
        <taxon>Pezizomycotina</taxon>
        <taxon>Dothideomycetes</taxon>
        <taxon>Dothideomycetes incertae sedis</taxon>
        <taxon>Botryosphaeriales</taxon>
        <taxon>Phyllostictaceae</taxon>
        <taxon>Phyllosticta</taxon>
    </lineage>
</organism>